<sequence length="752" mass="83395">MNITNAARTGFDLECIVSHRLLARVAQLLLDAGVLPSFFEVPNPLDEDQFLQMQINAQTDEQVPRTYTAAPGFSYAETNENAFDAGFTTYPDEPDLADFVYIQFRAIANAGSQLTLDLNIYARIHRELDIQALARDLRDFDAQDPDSGPALDELFHVESILDQTAAFDPLDPTAGMLFPLVPVLEELNAAIAAAGQTLAESDDEVSAAIRDALLAQLDPLNGMRLDVLHLNTLEGSDKLALAANLVLLDHEVGFVAPRGDLSQFVDFLGDEQDIAFATGPGFLENVLADALHKMMLAPAVEAEELDENDLQGIFLGMRFPMAIPPEVISEFLGTAAPEEDDPEPLVTGYLKALIVSSIARTFPGDEDGPEFDCLRIELQLDAYLADLFGIGSGNLFLDVFPLTAERDGLPVSDLTVATNARADLWRGLLSITGFPLTVIGAVVDLFSDADEQIIPLSELLELPLVDIVVARKRWEPFYLTLHTLLLEALDQTIELNRFGFAARIHLSKRFEGYPNVYLREAQLGGEILSQLLFRAERASEEIPAALHYASDSEFYTHLEDDAESEIYQLPAGDSSGSPAQRIPQGKFYTGKRYRPQCITMDAQDEYIARIGLFSEEEERDLRRRLEHEYLRDWANELVADLESGLGRPFEEDVGDAIYDQLYTLMESSSEFEKYRALDLDDDFNERLLEPGVLRLALSPEHLHGLIMEQVVILLGYEPVVREGKLYYRGEADETTENNLLSLPACPVAMAPG</sequence>
<dbReference type="EMBL" id="SRLE01000003">
    <property type="protein sequence ID" value="TGD75475.1"/>
    <property type="molecule type" value="Genomic_DNA"/>
</dbReference>
<reference evidence="1 2" key="1">
    <citation type="submission" date="2019-04" db="EMBL/GenBank/DDBJ databases">
        <title>Taxonomy of novel Haliea sp. from mangrove soil of West Coast of India.</title>
        <authorList>
            <person name="Verma A."/>
            <person name="Kumar P."/>
            <person name="Krishnamurthi S."/>
        </authorList>
    </citation>
    <scope>NUCLEOTIDE SEQUENCE [LARGE SCALE GENOMIC DNA]</scope>
    <source>
        <strain evidence="1 2">SAOS-164</strain>
    </source>
</reference>
<comment type="caution">
    <text evidence="1">The sequence shown here is derived from an EMBL/GenBank/DDBJ whole genome shotgun (WGS) entry which is preliminary data.</text>
</comment>
<protein>
    <submittedName>
        <fullName evidence="1">Uncharacterized protein</fullName>
    </submittedName>
</protein>
<organism evidence="1 2">
    <name type="scientific">Mangrovimicrobium sediminis</name>
    <dbReference type="NCBI Taxonomy" id="2562682"/>
    <lineage>
        <taxon>Bacteria</taxon>
        <taxon>Pseudomonadati</taxon>
        <taxon>Pseudomonadota</taxon>
        <taxon>Gammaproteobacteria</taxon>
        <taxon>Cellvibrionales</taxon>
        <taxon>Halieaceae</taxon>
        <taxon>Mangrovimicrobium</taxon>
    </lineage>
</organism>
<gene>
    <name evidence="1" type="ORF">E4634_03245</name>
</gene>
<evidence type="ECO:0000313" key="1">
    <source>
        <dbReference type="EMBL" id="TGD75475.1"/>
    </source>
</evidence>
<name>A0A4Z0M840_9GAMM</name>
<proteinExistence type="predicted"/>
<dbReference type="RefSeq" id="WP_135441178.1">
    <property type="nucleotide sequence ID" value="NZ_SRLE01000003.1"/>
</dbReference>
<keyword evidence="2" id="KW-1185">Reference proteome</keyword>
<evidence type="ECO:0000313" key="2">
    <source>
        <dbReference type="Proteomes" id="UP000298050"/>
    </source>
</evidence>
<accession>A0A4Z0M840</accession>
<dbReference type="AlphaFoldDB" id="A0A4Z0M840"/>
<dbReference type="Proteomes" id="UP000298050">
    <property type="component" value="Unassembled WGS sequence"/>
</dbReference>